<dbReference type="Proteomes" id="UP000749559">
    <property type="component" value="Unassembled WGS sequence"/>
</dbReference>
<proteinExistence type="predicted"/>
<dbReference type="EMBL" id="CAIIXF020000003">
    <property type="protein sequence ID" value="CAH1780009.1"/>
    <property type="molecule type" value="Genomic_DNA"/>
</dbReference>
<evidence type="ECO:0000313" key="2">
    <source>
        <dbReference type="EMBL" id="CAH1780009.1"/>
    </source>
</evidence>
<gene>
    <name evidence="2" type="ORF">OFUS_LOCUS6758</name>
</gene>
<name>A0A8S4NI10_OWEFU</name>
<accession>A0A8S4NI10</accession>
<reference evidence="2" key="1">
    <citation type="submission" date="2022-03" db="EMBL/GenBank/DDBJ databases">
        <authorList>
            <person name="Martin C."/>
        </authorList>
    </citation>
    <scope>NUCLEOTIDE SEQUENCE</scope>
</reference>
<dbReference type="AlphaFoldDB" id="A0A8S4NI10"/>
<protein>
    <recommendedName>
        <fullName evidence="4">Tesmin/TSO1-like CXC domain-containing protein</fullName>
    </recommendedName>
</protein>
<organism evidence="2 3">
    <name type="scientific">Owenia fusiformis</name>
    <name type="common">Polychaete worm</name>
    <dbReference type="NCBI Taxonomy" id="6347"/>
    <lineage>
        <taxon>Eukaryota</taxon>
        <taxon>Metazoa</taxon>
        <taxon>Spiralia</taxon>
        <taxon>Lophotrochozoa</taxon>
        <taxon>Annelida</taxon>
        <taxon>Polychaeta</taxon>
        <taxon>Sedentaria</taxon>
        <taxon>Canalipalpata</taxon>
        <taxon>Sabellida</taxon>
        <taxon>Oweniida</taxon>
        <taxon>Oweniidae</taxon>
        <taxon>Owenia</taxon>
    </lineage>
</organism>
<evidence type="ECO:0000256" key="1">
    <source>
        <dbReference type="SAM" id="MobiDB-lite"/>
    </source>
</evidence>
<evidence type="ECO:0000313" key="3">
    <source>
        <dbReference type="Proteomes" id="UP000749559"/>
    </source>
</evidence>
<sequence length="362" mass="41380">ETDILMFSKDTDSYMIGLPHISSLKKNVFINIGGSKSISEVYISVNNLYKNIFRDYSVQTLESSSLGKVIQTVFISSGCDYVSSFKGFSKSFVFETFFKYCEFISGKDSIQLNLGSLSDTSVEHFELGFLSFLRLIGCLFFTRCKSSFYEFIFDEHPVSLFNYFCKPHFAPFDNHIIWLDSIREKNSVRDFRERWLPTVDALKLHWKRSCWVSQVWFQCLNSTVVYPNLDDWGWSVSEGVISVIWDSDKNMREVDENIIFLLKGCSCKKEPFCSRSCGCKNRPGGCGPTCLCKGGLNCKNPVNLNKIKEASEKINESPQNNDENSTDHENSELNDILSIDDFGFNTDDDSSSDDENDFNDIL</sequence>
<evidence type="ECO:0008006" key="4">
    <source>
        <dbReference type="Google" id="ProtNLM"/>
    </source>
</evidence>
<feature type="region of interest" description="Disordered" evidence="1">
    <location>
        <begin position="313"/>
        <end position="332"/>
    </location>
</feature>
<comment type="caution">
    <text evidence="2">The sequence shown here is derived from an EMBL/GenBank/DDBJ whole genome shotgun (WGS) entry which is preliminary data.</text>
</comment>
<dbReference type="OrthoDB" id="6156806at2759"/>
<feature type="non-terminal residue" evidence="2">
    <location>
        <position position="1"/>
    </location>
</feature>
<keyword evidence="3" id="KW-1185">Reference proteome</keyword>